<dbReference type="InterPro" id="IPR014717">
    <property type="entry name" value="Transl_elong_EF1B/ribsomal_bS6"/>
</dbReference>
<name>A0A1F5JPW9_9BACT</name>
<keyword evidence="1" id="KW-1133">Transmembrane helix</keyword>
<sequence length="229" mass="24784">MKKEAILKFYQTYQLYLFPIVIAISSLILIVFVIFPQTSKLLSNQKIEGEIIKKSQFLEDKVQALENYNSEDLTSKVSYVLSSYPPEKDLSAIIGVLQVIAARSKFTISALTIGGTSEERGTAQSYTVRLEVLGPASSLQDLLKDIESSPRLIRISSFQVTGATDGVVNVSLALNVLYSSQTGGSGGPDVPLPELSESEREVLAQLVSLTSSFGLSSQPSAKGKANPFE</sequence>
<dbReference type="STRING" id="1797768.A3C59_03105"/>
<dbReference type="AlphaFoldDB" id="A0A1F5JPW9"/>
<proteinExistence type="predicted"/>
<accession>A0A1F5JPW9</accession>
<dbReference type="Gene3D" id="3.30.70.60">
    <property type="match status" value="1"/>
</dbReference>
<gene>
    <name evidence="2" type="ORF">A3C59_03105</name>
</gene>
<feature type="transmembrane region" description="Helical" evidence="1">
    <location>
        <begin position="12"/>
        <end position="35"/>
    </location>
</feature>
<keyword evidence="1" id="KW-0812">Transmembrane</keyword>
<keyword evidence="1" id="KW-0472">Membrane</keyword>
<evidence type="ECO:0000256" key="1">
    <source>
        <dbReference type="SAM" id="Phobius"/>
    </source>
</evidence>
<evidence type="ECO:0000313" key="2">
    <source>
        <dbReference type="EMBL" id="OGE30677.1"/>
    </source>
</evidence>
<reference evidence="2 3" key="1">
    <citation type="journal article" date="2016" name="Nat. Commun.">
        <title>Thousands of microbial genomes shed light on interconnected biogeochemical processes in an aquifer system.</title>
        <authorList>
            <person name="Anantharaman K."/>
            <person name="Brown C.T."/>
            <person name="Hug L.A."/>
            <person name="Sharon I."/>
            <person name="Castelle C.J."/>
            <person name="Probst A.J."/>
            <person name="Thomas B.C."/>
            <person name="Singh A."/>
            <person name="Wilkins M.J."/>
            <person name="Karaoz U."/>
            <person name="Brodie E.L."/>
            <person name="Williams K.H."/>
            <person name="Hubbard S.S."/>
            <person name="Banfield J.F."/>
        </authorList>
    </citation>
    <scope>NUCLEOTIDE SEQUENCE [LARGE SCALE GENOMIC DNA]</scope>
</reference>
<organism evidence="2 3">
    <name type="scientific">Candidatus Daviesbacteria bacterium RIFCSPHIGHO2_02_FULL_36_13</name>
    <dbReference type="NCBI Taxonomy" id="1797768"/>
    <lineage>
        <taxon>Bacteria</taxon>
        <taxon>Candidatus Daviesiibacteriota</taxon>
    </lineage>
</organism>
<evidence type="ECO:0000313" key="3">
    <source>
        <dbReference type="Proteomes" id="UP000176902"/>
    </source>
</evidence>
<protein>
    <submittedName>
        <fullName evidence="2">Uncharacterized protein</fullName>
    </submittedName>
</protein>
<comment type="caution">
    <text evidence="2">The sequence shown here is derived from an EMBL/GenBank/DDBJ whole genome shotgun (WGS) entry which is preliminary data.</text>
</comment>
<dbReference type="EMBL" id="MFCV01000044">
    <property type="protein sequence ID" value="OGE30677.1"/>
    <property type="molecule type" value="Genomic_DNA"/>
</dbReference>
<dbReference type="Proteomes" id="UP000176902">
    <property type="component" value="Unassembled WGS sequence"/>
</dbReference>